<evidence type="ECO:0000313" key="1">
    <source>
        <dbReference type="EMBL" id="ACK77974.1"/>
    </source>
</evidence>
<protein>
    <submittedName>
        <fullName evidence="1">Uncharacterized protein</fullName>
    </submittedName>
</protein>
<dbReference type="AlphaFoldDB" id="B7J9M1"/>
<dbReference type="PaxDb" id="243159-AFE_1424"/>
<dbReference type="Proteomes" id="UP000001362">
    <property type="component" value="Chromosome"/>
</dbReference>
<dbReference type="STRING" id="243159.AFE_1424"/>
<accession>B7J9M1</accession>
<dbReference type="HOGENOM" id="CLU_3245786_0_0_6"/>
<sequence length="42" mass="4568">MRWYGQVLNMAVPRGMAGAALLEILECMRIAAVRFSPETSGA</sequence>
<dbReference type="KEGG" id="afr:AFE_1424"/>
<evidence type="ECO:0000313" key="2">
    <source>
        <dbReference type="Proteomes" id="UP000001362"/>
    </source>
</evidence>
<proteinExistence type="predicted"/>
<name>B7J9M1_ACIF2</name>
<organism evidence="1 2">
    <name type="scientific">Acidithiobacillus ferrooxidans (strain ATCC 23270 / DSM 14882 / CIP 104768 / NCIMB 8455)</name>
    <name type="common">Ferrobacillus ferrooxidans (strain ATCC 23270)</name>
    <dbReference type="NCBI Taxonomy" id="243159"/>
    <lineage>
        <taxon>Bacteria</taxon>
        <taxon>Pseudomonadati</taxon>
        <taxon>Pseudomonadota</taxon>
        <taxon>Acidithiobacillia</taxon>
        <taxon>Acidithiobacillales</taxon>
        <taxon>Acidithiobacillaceae</taxon>
        <taxon>Acidithiobacillus</taxon>
    </lineage>
</organism>
<gene>
    <name evidence="1" type="ordered locus">AFE_1424</name>
</gene>
<dbReference type="EMBL" id="CP001219">
    <property type="protein sequence ID" value="ACK77974.1"/>
    <property type="molecule type" value="Genomic_DNA"/>
</dbReference>
<reference evidence="1 2" key="1">
    <citation type="journal article" date="2008" name="BMC Genomics">
        <title>Acidithiobacillus ferrooxidans metabolism: from genome sequence to industrial applications.</title>
        <authorList>
            <person name="Valdes J."/>
            <person name="Pedroso I."/>
            <person name="Quatrini R."/>
            <person name="Dodson R.J."/>
            <person name="Tettelin H."/>
            <person name="Blake R.II."/>
            <person name="Eisen J.A."/>
            <person name="Holmes D.S."/>
        </authorList>
    </citation>
    <scope>NUCLEOTIDE SEQUENCE [LARGE SCALE GENOMIC DNA]</scope>
    <source>
        <strain evidence="2">ATCC 23270 / DSM 14882 / CIP 104768 / NCIMB 8455</strain>
    </source>
</reference>
<keyword evidence="2" id="KW-1185">Reference proteome</keyword>